<dbReference type="InterPro" id="IPR005135">
    <property type="entry name" value="Endo/exonuclease/phosphatase"/>
</dbReference>
<dbReference type="InterPro" id="IPR043502">
    <property type="entry name" value="DNA/RNA_pol_sf"/>
</dbReference>
<accession>A0A926FE35</accession>
<feature type="domain" description="Reverse transcriptase" evidence="1">
    <location>
        <begin position="522"/>
        <end position="795"/>
    </location>
</feature>
<dbReference type="AlphaFoldDB" id="A0A926FE35"/>
<dbReference type="PROSITE" id="PS50878">
    <property type="entry name" value="RT_POL"/>
    <property type="match status" value="1"/>
</dbReference>
<dbReference type="InterPro" id="IPR000477">
    <property type="entry name" value="RT_dom"/>
</dbReference>
<evidence type="ECO:0000313" key="3">
    <source>
        <dbReference type="Proteomes" id="UP000647416"/>
    </source>
</evidence>
<evidence type="ECO:0000259" key="1">
    <source>
        <dbReference type="PROSITE" id="PS50878"/>
    </source>
</evidence>
<dbReference type="InterPro" id="IPR036691">
    <property type="entry name" value="Endo/exonu/phosph_ase_sf"/>
</dbReference>
<dbReference type="EMBL" id="JACRTE010000044">
    <property type="protein sequence ID" value="MBC8597527.1"/>
    <property type="molecule type" value="Genomic_DNA"/>
</dbReference>
<sequence>MAEVASTRSDCQRLNLRREVRVGAWNVRSLRQDDRLPLLSRELGRLRVEVAALSEVRRPGSGTTCVGGYTYYWSGRSDGHHLQGVAIAVSSRLQPSVVEVTPVDERIMVLRLKLSFGFMSLIAVYAPTDVCKLDVKEMFYAKLTSVADRCPRRDIRIVLGDFNAVSGCDRAGYEMSVGPHGSGADAGSENSLLFRDFARSQKLRISGSWYQRPDPHRWTWYSDAGNAAKEIDHILVSTRWRILQNCRVYRSAEFCGTDHRLVVATLRVHFKTPQRSNDHPRVFHLDRLREGECARGFAEAISDRFAVLGSLTDPVLLWDTFKRETLDAAQDTIGVRPRAVQNSISQETLEATDACRAARLTGDRELHRSHVRRTRSLLRRDKEQFIRSLAEEVEGHFLVNDLRPAYQALRKLNSKPSSQVTAVRSVSGQIVSDPVAVRGRWAEYFEQLYQVDPPTVNLDAGSVEIPLPDPPISEDPPSLTEVRGAISKLKSGKAAGICGIPAELLKAGGEPMARGLHAVLAAIWQSGSVPPDLLRGVVIPLWKGKGDRWDCSNHRGITLLSIPGKVLAHILLRRIRDHLLRHQRLEQSGFTPGKSTIDRILALRVIVERRREFGRGLLAAYIDLKKAFDTVHRESLWEILRLRGIPTRIIGLIASLYTGTESAVKCGGGLSSFFPVSSGVRQGCVLAPTLFNTCMDWILGRATVQSHCGATLGNIKVTDLDFADDVAILSESLETLVAALDAFSNEAKPLGLEVSWTKTKVQEFGDLLGEPVQSVRACGEDIEVTESFTYLGSVVHNSGLSDHEVSRRIGLAAGVMNSLNKSIWRCRYLCRRTKLRVFKALIMPVLLYGSETWTLSCALEARLEAFCNRSLRQIMGYCWRDHVSNQRLHRETGTRPVICTIRDRQLRLYGHLARFPQDDPAHQVVSVRDNPGWRRPVGRPRKSWLGQIDQTCREELEMGRVPAWRLAMRDPRRWKRRVDAAMRPRRRQPP</sequence>
<keyword evidence="3" id="KW-1185">Reference proteome</keyword>
<dbReference type="PANTHER" id="PTHR47027">
    <property type="entry name" value="REVERSE TRANSCRIPTASE DOMAIN-CONTAINING PROTEIN"/>
    <property type="match status" value="1"/>
</dbReference>
<dbReference type="CDD" id="cd09076">
    <property type="entry name" value="L1-EN"/>
    <property type="match status" value="1"/>
</dbReference>
<dbReference type="Pfam" id="PF00078">
    <property type="entry name" value="RVT_1"/>
    <property type="match status" value="1"/>
</dbReference>
<dbReference type="CDD" id="cd01650">
    <property type="entry name" value="RT_nLTR_like"/>
    <property type="match status" value="1"/>
</dbReference>
<dbReference type="SUPFAM" id="SSF56219">
    <property type="entry name" value="DNase I-like"/>
    <property type="match status" value="1"/>
</dbReference>
<dbReference type="Pfam" id="PF03372">
    <property type="entry name" value="Exo_endo_phos"/>
    <property type="match status" value="1"/>
</dbReference>
<comment type="caution">
    <text evidence="2">The sequence shown here is derived from an EMBL/GenBank/DDBJ whole genome shotgun (WGS) entry which is preliminary data.</text>
</comment>
<organism evidence="2 3">
    <name type="scientific">Qingrenia yutianensis</name>
    <dbReference type="NCBI Taxonomy" id="2763676"/>
    <lineage>
        <taxon>Bacteria</taxon>
        <taxon>Bacillati</taxon>
        <taxon>Bacillota</taxon>
        <taxon>Clostridia</taxon>
        <taxon>Eubacteriales</taxon>
        <taxon>Oscillospiraceae</taxon>
        <taxon>Qingrenia</taxon>
    </lineage>
</organism>
<proteinExistence type="predicted"/>
<evidence type="ECO:0000313" key="2">
    <source>
        <dbReference type="EMBL" id="MBC8597527.1"/>
    </source>
</evidence>
<dbReference type="GO" id="GO:0003824">
    <property type="term" value="F:catalytic activity"/>
    <property type="evidence" value="ECO:0007669"/>
    <property type="project" value="InterPro"/>
</dbReference>
<gene>
    <name evidence="2" type="ORF">H8706_11750</name>
</gene>
<dbReference type="PANTHER" id="PTHR47027:SF24">
    <property type="entry name" value="RIBONUCLEASE H"/>
    <property type="match status" value="1"/>
</dbReference>
<dbReference type="Gene3D" id="3.60.10.10">
    <property type="entry name" value="Endonuclease/exonuclease/phosphatase"/>
    <property type="match status" value="1"/>
</dbReference>
<protein>
    <recommendedName>
        <fullName evidence="1">Reverse transcriptase domain-containing protein</fullName>
    </recommendedName>
</protein>
<name>A0A926FE35_9FIRM</name>
<reference evidence="2" key="1">
    <citation type="submission" date="2020-08" db="EMBL/GenBank/DDBJ databases">
        <title>Genome public.</title>
        <authorList>
            <person name="Liu C."/>
            <person name="Sun Q."/>
        </authorList>
    </citation>
    <scope>NUCLEOTIDE SEQUENCE</scope>
    <source>
        <strain evidence="2">NSJ-50</strain>
    </source>
</reference>
<dbReference type="SUPFAM" id="SSF56672">
    <property type="entry name" value="DNA/RNA polymerases"/>
    <property type="match status" value="1"/>
</dbReference>
<dbReference type="Proteomes" id="UP000647416">
    <property type="component" value="Unassembled WGS sequence"/>
</dbReference>